<evidence type="ECO:0000256" key="9">
    <source>
        <dbReference type="SAM" id="MobiDB-lite"/>
    </source>
</evidence>
<feature type="domain" description="Subtilisin inhibitor" evidence="11">
    <location>
        <begin position="174"/>
        <end position="244"/>
    </location>
</feature>
<name>A0ABP8B7X0_9ACTN</name>
<dbReference type="Pfam" id="PF00720">
    <property type="entry name" value="SSI"/>
    <property type="match status" value="1"/>
</dbReference>
<accession>A0ABP8B7X0</accession>
<evidence type="ECO:0000256" key="7">
    <source>
        <dbReference type="ARBA" id="ARBA00023157"/>
    </source>
</evidence>
<evidence type="ECO:0000256" key="6">
    <source>
        <dbReference type="ARBA" id="ARBA00022900"/>
    </source>
</evidence>
<comment type="subcellular location">
    <subcellularLocation>
        <location evidence="1">Secreted</location>
    </subcellularLocation>
</comment>
<protein>
    <recommendedName>
        <fullName evidence="11">Subtilisin inhibitor domain-containing protein</fullName>
    </recommendedName>
</protein>
<keyword evidence="13" id="KW-1185">Reference proteome</keyword>
<dbReference type="InterPro" id="IPR020054">
    <property type="entry name" value="Prot_inh_SSI_I16_CS"/>
</dbReference>
<proteinExistence type="inferred from homology"/>
<keyword evidence="4" id="KW-0964">Secreted</keyword>
<dbReference type="SUPFAM" id="SSF55399">
    <property type="entry name" value="Subtilisin inhibitor"/>
    <property type="match status" value="1"/>
</dbReference>
<dbReference type="InterPro" id="IPR000691">
    <property type="entry name" value="Prot_inh_I16_SSI"/>
</dbReference>
<evidence type="ECO:0000256" key="1">
    <source>
        <dbReference type="ARBA" id="ARBA00004613"/>
    </source>
</evidence>
<dbReference type="Gene3D" id="3.30.350.10">
    <property type="entry name" value="Subtilisin inhibitor-like"/>
    <property type="match status" value="1"/>
</dbReference>
<dbReference type="EMBL" id="BAABAQ010000010">
    <property type="protein sequence ID" value="GAA4200171.1"/>
    <property type="molecule type" value="Genomic_DNA"/>
</dbReference>
<evidence type="ECO:0000313" key="13">
    <source>
        <dbReference type="Proteomes" id="UP001501251"/>
    </source>
</evidence>
<sequence>MRRIIGLATAGLVILSGTAAADTRPPRHIPDPSMAPSSVDPPPWPPRRPEEGPPIPRPPWPPRPGPTLIPAPPRPTPIPPRPGPWPPRPETGQPIPLPPRPGPIPPPPIPPRPPWGEPIPPRPIPIPPRPPWDEPIPPRPTPPRPPIVVPPWGPTVGGPYVKRLTLTASRPGGVRTARLGCGPTSGTHPRGEEACALLSRAQGDPARVGPLSWTGCAQRYDPVAASATGTWNGRPVRYQRTFGNQCELHAATGVIFSF</sequence>
<evidence type="ECO:0000313" key="12">
    <source>
        <dbReference type="EMBL" id="GAA4200171.1"/>
    </source>
</evidence>
<dbReference type="PROSITE" id="PS00999">
    <property type="entry name" value="SSI"/>
    <property type="match status" value="1"/>
</dbReference>
<feature type="region of interest" description="Disordered" evidence="9">
    <location>
        <begin position="16"/>
        <end position="141"/>
    </location>
</feature>
<keyword evidence="7" id="KW-1015">Disulfide bond</keyword>
<feature type="signal peptide" evidence="10">
    <location>
        <begin position="1"/>
        <end position="21"/>
    </location>
</feature>
<evidence type="ECO:0000256" key="4">
    <source>
        <dbReference type="ARBA" id="ARBA00022525"/>
    </source>
</evidence>
<dbReference type="InterPro" id="IPR023549">
    <property type="entry name" value="Subtilisin_inhibitor"/>
</dbReference>
<gene>
    <name evidence="12" type="ORF">GCM10022252_53020</name>
</gene>
<evidence type="ECO:0000256" key="10">
    <source>
        <dbReference type="SAM" id="SignalP"/>
    </source>
</evidence>
<keyword evidence="5 8" id="KW-0646">Protease inhibitor</keyword>
<evidence type="ECO:0000256" key="5">
    <source>
        <dbReference type="ARBA" id="ARBA00022690"/>
    </source>
</evidence>
<reference evidence="13" key="1">
    <citation type="journal article" date="2019" name="Int. J. Syst. Evol. Microbiol.">
        <title>The Global Catalogue of Microorganisms (GCM) 10K type strain sequencing project: providing services to taxonomists for standard genome sequencing and annotation.</title>
        <authorList>
            <consortium name="The Broad Institute Genomics Platform"/>
            <consortium name="The Broad Institute Genome Sequencing Center for Infectious Disease"/>
            <person name="Wu L."/>
            <person name="Ma J."/>
        </authorList>
    </citation>
    <scope>NUCLEOTIDE SEQUENCE [LARGE SCALE GENOMIC DNA]</scope>
    <source>
        <strain evidence="13">JCM 17388</strain>
    </source>
</reference>
<comment type="similarity">
    <text evidence="2 8">Belongs to the protease inhibitor I16 (SSI) family.</text>
</comment>
<evidence type="ECO:0000256" key="8">
    <source>
        <dbReference type="RuleBase" id="RU003471"/>
    </source>
</evidence>
<comment type="caution">
    <text evidence="12">The sequence shown here is derived from an EMBL/GenBank/DDBJ whole genome shotgun (WGS) entry which is preliminary data.</text>
</comment>
<organism evidence="12 13">
    <name type="scientific">Streptosporangium oxazolinicum</name>
    <dbReference type="NCBI Taxonomy" id="909287"/>
    <lineage>
        <taxon>Bacteria</taxon>
        <taxon>Bacillati</taxon>
        <taxon>Actinomycetota</taxon>
        <taxon>Actinomycetes</taxon>
        <taxon>Streptosporangiales</taxon>
        <taxon>Streptosporangiaceae</taxon>
        <taxon>Streptosporangium</taxon>
    </lineage>
</organism>
<dbReference type="PRINTS" id="PR00294">
    <property type="entry name" value="SSBTLNINHBTR"/>
</dbReference>
<comment type="subunit">
    <text evidence="3">Homodimer.</text>
</comment>
<feature type="compositionally biased region" description="Pro residues" evidence="9">
    <location>
        <begin position="39"/>
        <end position="141"/>
    </location>
</feature>
<feature type="chain" id="PRO_5047246877" description="Subtilisin inhibitor domain-containing protein" evidence="10">
    <location>
        <begin position="22"/>
        <end position="258"/>
    </location>
</feature>
<keyword evidence="10" id="KW-0732">Signal</keyword>
<evidence type="ECO:0000256" key="2">
    <source>
        <dbReference type="ARBA" id="ARBA00010472"/>
    </source>
</evidence>
<keyword evidence="6 8" id="KW-0722">Serine protease inhibitor</keyword>
<dbReference type="InterPro" id="IPR036819">
    <property type="entry name" value="Subtilisin_inhibitor-like_sf"/>
</dbReference>
<dbReference type="Proteomes" id="UP001501251">
    <property type="component" value="Unassembled WGS sequence"/>
</dbReference>
<evidence type="ECO:0000259" key="11">
    <source>
        <dbReference type="Pfam" id="PF00720"/>
    </source>
</evidence>
<evidence type="ECO:0000256" key="3">
    <source>
        <dbReference type="ARBA" id="ARBA00011738"/>
    </source>
</evidence>